<organism evidence="2 3">
    <name type="scientific">Devosia enhydra</name>
    <dbReference type="NCBI Taxonomy" id="665118"/>
    <lineage>
        <taxon>Bacteria</taxon>
        <taxon>Pseudomonadati</taxon>
        <taxon>Pseudomonadota</taxon>
        <taxon>Alphaproteobacteria</taxon>
        <taxon>Hyphomicrobiales</taxon>
        <taxon>Devosiaceae</taxon>
        <taxon>Devosia</taxon>
    </lineage>
</organism>
<dbReference type="EMBL" id="FPKU01000001">
    <property type="protein sequence ID" value="SFZ81699.1"/>
    <property type="molecule type" value="Genomic_DNA"/>
</dbReference>
<feature type="domain" description="Winged helix-turn-helix" evidence="1">
    <location>
        <begin position="17"/>
        <end position="77"/>
    </location>
</feature>
<gene>
    <name evidence="2" type="ORF">SAMN02983003_0641</name>
</gene>
<dbReference type="AlphaFoldDB" id="A0A1K2HTR1"/>
<evidence type="ECO:0000313" key="3">
    <source>
        <dbReference type="Proteomes" id="UP000183447"/>
    </source>
</evidence>
<dbReference type="Proteomes" id="UP000183447">
    <property type="component" value="Unassembled WGS sequence"/>
</dbReference>
<keyword evidence="3" id="KW-1185">Reference proteome</keyword>
<evidence type="ECO:0000259" key="1">
    <source>
        <dbReference type="Pfam" id="PF14090"/>
    </source>
</evidence>
<proteinExistence type="predicted"/>
<dbReference type="STRING" id="665118.SAMN02983003_0641"/>
<evidence type="ECO:0000313" key="2">
    <source>
        <dbReference type="EMBL" id="SFZ81699.1"/>
    </source>
</evidence>
<reference evidence="2 3" key="1">
    <citation type="submission" date="2016-11" db="EMBL/GenBank/DDBJ databases">
        <authorList>
            <person name="Jaros S."/>
            <person name="Januszkiewicz K."/>
            <person name="Wedrychowicz H."/>
        </authorList>
    </citation>
    <scope>NUCLEOTIDE SEQUENCE [LARGE SCALE GENOMIC DNA]</scope>
    <source>
        <strain evidence="2 3">ATCC 23634</strain>
    </source>
</reference>
<dbReference type="Pfam" id="PF14090">
    <property type="entry name" value="HTH_39"/>
    <property type="match status" value="1"/>
</dbReference>
<protein>
    <submittedName>
        <fullName evidence="2">Helix-turn-helix domain-containing protein</fullName>
    </submittedName>
</protein>
<name>A0A1K2HTR1_9HYPH</name>
<sequence>MRDLIQLINVQDKLRPQLRQILTHCKMVGYITPRSAIDDYGIMSLARRINDLEALGYEVQRQNRKHPATGQRYTRYFVSPEPKALSAAS</sequence>
<accession>A0A1K2HTR1</accession>
<dbReference type="InterPro" id="IPR055245">
    <property type="entry name" value="HTH_proteobacteria"/>
</dbReference>